<evidence type="ECO:0000313" key="2">
    <source>
        <dbReference type="Proteomes" id="UP001454036"/>
    </source>
</evidence>
<comment type="caution">
    <text evidence="1">The sequence shown here is derived from an EMBL/GenBank/DDBJ whole genome shotgun (WGS) entry which is preliminary data.</text>
</comment>
<reference evidence="1 2" key="1">
    <citation type="submission" date="2024-01" db="EMBL/GenBank/DDBJ databases">
        <title>The complete chloroplast genome sequence of Lithospermum erythrorhizon: insights into the phylogenetic relationship among Boraginaceae species and the maternal lineages of purple gromwells.</title>
        <authorList>
            <person name="Okada T."/>
            <person name="Watanabe K."/>
        </authorList>
    </citation>
    <scope>NUCLEOTIDE SEQUENCE [LARGE SCALE GENOMIC DNA]</scope>
</reference>
<proteinExistence type="predicted"/>
<dbReference type="AlphaFoldDB" id="A0AAV3RBA0"/>
<sequence length="98" mass="11616">MVKDSSTPTSLKVKSKGKQSKDMCHHCKKKFKDLRVKRKKKQSKDMCHHCEKKSKDLRVKRKKKQSKDMCHHCRAHGHCKRNCEKYLDDIKSCMVIIC</sequence>
<accession>A0AAV3RBA0</accession>
<keyword evidence="2" id="KW-1185">Reference proteome</keyword>
<dbReference type="Proteomes" id="UP001454036">
    <property type="component" value="Unassembled WGS sequence"/>
</dbReference>
<dbReference type="EMBL" id="BAABME010008455">
    <property type="protein sequence ID" value="GAA0173124.1"/>
    <property type="molecule type" value="Genomic_DNA"/>
</dbReference>
<gene>
    <name evidence="1" type="ORF">LIER_26804</name>
</gene>
<evidence type="ECO:0000313" key="1">
    <source>
        <dbReference type="EMBL" id="GAA0173124.1"/>
    </source>
</evidence>
<organism evidence="1 2">
    <name type="scientific">Lithospermum erythrorhizon</name>
    <name type="common">Purple gromwell</name>
    <name type="synonym">Lithospermum officinale var. erythrorhizon</name>
    <dbReference type="NCBI Taxonomy" id="34254"/>
    <lineage>
        <taxon>Eukaryota</taxon>
        <taxon>Viridiplantae</taxon>
        <taxon>Streptophyta</taxon>
        <taxon>Embryophyta</taxon>
        <taxon>Tracheophyta</taxon>
        <taxon>Spermatophyta</taxon>
        <taxon>Magnoliopsida</taxon>
        <taxon>eudicotyledons</taxon>
        <taxon>Gunneridae</taxon>
        <taxon>Pentapetalae</taxon>
        <taxon>asterids</taxon>
        <taxon>lamiids</taxon>
        <taxon>Boraginales</taxon>
        <taxon>Boraginaceae</taxon>
        <taxon>Boraginoideae</taxon>
        <taxon>Lithospermeae</taxon>
        <taxon>Lithospermum</taxon>
    </lineage>
</organism>
<protein>
    <submittedName>
        <fullName evidence="1">Uncharacterized protein</fullName>
    </submittedName>
</protein>
<name>A0AAV3RBA0_LITER</name>